<name>A0A5B9DZ81_9GAMM</name>
<reference evidence="1 2" key="1">
    <citation type="submission" date="2019-08" db="EMBL/GenBank/DDBJ databases">
        <title>Complete genome sequence of Rhodanobacter glycinis strain T01E-68 isolated from tomato root.</title>
        <authorList>
            <person name="Weon H.-Y."/>
            <person name="Lee S.A."/>
        </authorList>
    </citation>
    <scope>NUCLEOTIDE SEQUENCE [LARGE SCALE GENOMIC DNA]</scope>
    <source>
        <strain evidence="1 2">T01E-68</strain>
    </source>
</reference>
<dbReference type="KEGG" id="rgl:CS053_08425"/>
<dbReference type="RefSeq" id="WP_147627117.1">
    <property type="nucleotide sequence ID" value="NZ_CP042807.1"/>
</dbReference>
<evidence type="ECO:0000313" key="1">
    <source>
        <dbReference type="EMBL" id="QEE24524.1"/>
    </source>
</evidence>
<sequence length="147" mass="15446">MSNTYSFLNVQATITGPGGSFSIGNGSGTSEEGITVEMAGDKNTMTIGADGTGMHSLHADKSGTLTVRLLKTSPQNAKLMAMYDLQTADSRLHGQNVVTIVDTGSNDSTGCRGVAFKKKPTLTYAKEGQIMEWAFDAVAIDSILGTY</sequence>
<dbReference type="AlphaFoldDB" id="A0A5B9DZ81"/>
<accession>A0A5B9DZ81</accession>
<dbReference type="Pfam" id="PF11681">
    <property type="entry name" value="Phage_Tube_PhiTE"/>
    <property type="match status" value="1"/>
</dbReference>
<dbReference type="EMBL" id="CP042807">
    <property type="protein sequence ID" value="QEE24524.1"/>
    <property type="molecule type" value="Genomic_DNA"/>
</dbReference>
<dbReference type="Proteomes" id="UP000321807">
    <property type="component" value="Chromosome"/>
</dbReference>
<evidence type="ECO:0000313" key="2">
    <source>
        <dbReference type="Proteomes" id="UP000321807"/>
    </source>
</evidence>
<gene>
    <name evidence="1" type="ORF">CS053_08425</name>
</gene>
<dbReference type="InterPro" id="IPR021695">
    <property type="entry name" value="Phage_KPP10_Orf10"/>
</dbReference>
<dbReference type="NCBIfam" id="NF047581">
    <property type="entry name" value="gp105_phage_fam"/>
    <property type="match status" value="1"/>
</dbReference>
<proteinExistence type="predicted"/>
<organism evidence="1 2">
    <name type="scientific">Rhodanobacter glycinis</name>
    <dbReference type="NCBI Taxonomy" id="582702"/>
    <lineage>
        <taxon>Bacteria</taxon>
        <taxon>Pseudomonadati</taxon>
        <taxon>Pseudomonadota</taxon>
        <taxon>Gammaproteobacteria</taxon>
        <taxon>Lysobacterales</taxon>
        <taxon>Rhodanobacteraceae</taxon>
        <taxon>Rhodanobacter</taxon>
    </lineage>
</organism>
<protein>
    <submittedName>
        <fullName evidence="1">DUF3277 family protein</fullName>
    </submittedName>
</protein>